<proteinExistence type="predicted"/>
<evidence type="ECO:0000256" key="1">
    <source>
        <dbReference type="ARBA" id="ARBA00004196"/>
    </source>
</evidence>
<dbReference type="InterPro" id="IPR012480">
    <property type="entry name" value="Hepar_II_III_C"/>
</dbReference>
<comment type="subcellular location">
    <subcellularLocation>
        <location evidence="1">Cell envelope</location>
    </subcellularLocation>
</comment>
<name>A0ABS7HRW8_9MICO</name>
<dbReference type="EMBL" id="JAEUAW010000011">
    <property type="protein sequence ID" value="MBW9094779.1"/>
    <property type="molecule type" value="Genomic_DNA"/>
</dbReference>
<dbReference type="Gene3D" id="2.70.98.70">
    <property type="match status" value="1"/>
</dbReference>
<reference evidence="3 4" key="1">
    <citation type="journal article" date="2021" name="MBio">
        <title>Poor Competitiveness of Bradyrhizobium in Pigeon Pea Root Colonization in Indian Soils.</title>
        <authorList>
            <person name="Chalasani D."/>
            <person name="Basu A."/>
            <person name="Pullabhotla S.V.S.R.N."/>
            <person name="Jorrin B."/>
            <person name="Neal A.L."/>
            <person name="Poole P.S."/>
            <person name="Podile A.R."/>
            <person name="Tkacz A."/>
        </authorList>
    </citation>
    <scope>NUCLEOTIDE SEQUENCE [LARGE SCALE GENOMIC DNA]</scope>
    <source>
        <strain evidence="3 4">HU14</strain>
    </source>
</reference>
<feature type="domain" description="Heparinase II/III-like C-terminal" evidence="2">
    <location>
        <begin position="437"/>
        <end position="603"/>
    </location>
</feature>
<dbReference type="InterPro" id="IPR008929">
    <property type="entry name" value="Chondroitin_lyas"/>
</dbReference>
<evidence type="ECO:0000259" key="2">
    <source>
        <dbReference type="Pfam" id="PF07940"/>
    </source>
</evidence>
<evidence type="ECO:0000313" key="3">
    <source>
        <dbReference type="EMBL" id="MBW9094779.1"/>
    </source>
</evidence>
<keyword evidence="4" id="KW-1185">Reference proteome</keyword>
<comment type="caution">
    <text evidence="3">The sequence shown here is derived from an EMBL/GenBank/DDBJ whole genome shotgun (WGS) entry which is preliminary data.</text>
</comment>
<gene>
    <name evidence="3" type="ORF">JNB62_13885</name>
</gene>
<dbReference type="Pfam" id="PF07940">
    <property type="entry name" value="Hepar_II_III_C"/>
    <property type="match status" value="1"/>
</dbReference>
<evidence type="ECO:0000313" key="4">
    <source>
        <dbReference type="Proteomes" id="UP001196843"/>
    </source>
</evidence>
<accession>A0ABS7HRW8</accession>
<organism evidence="3 4">
    <name type="scientific">Microbacterium jejuense</name>
    <dbReference type="NCBI Taxonomy" id="1263637"/>
    <lineage>
        <taxon>Bacteria</taxon>
        <taxon>Bacillati</taxon>
        <taxon>Actinomycetota</taxon>
        <taxon>Actinomycetes</taxon>
        <taxon>Micrococcales</taxon>
        <taxon>Microbacteriaceae</taxon>
        <taxon>Microbacterium</taxon>
    </lineage>
</organism>
<dbReference type="Proteomes" id="UP001196843">
    <property type="component" value="Unassembled WGS sequence"/>
</dbReference>
<protein>
    <submittedName>
        <fullName evidence="3">Heparinase II/III family protein</fullName>
    </submittedName>
</protein>
<sequence length="679" mass="73068">MDAASPAYRGRLAETYERQAGTDAAGFAAALAGLLAPPSQALPVATADDRSVWGPGGSADPVSIRGILERAEADLDQPWPVPLASAAARLHDDGDREGWESVLYERQRRLSRAAVAAAVLADDPVRGPRSLAEVLDGVWLFCEQSSWCWPAHDDAFRERGSVLPVVTAPYLDLGAGEVASLLAWVDQLIGDRLEARYPGIRSRVRYEMRVRIFEPFTRRRDWHWLGLDGDVHNWNPWIHGNVLVAALRLLDDPAEADERAAIVALALEGIDRYVSVLPDDGAIDEGYAYWWNGACRALEALDVVRHATGGVLDASGITALRETVAFPHRMHLGADWYLNLADGQARVSAAQPWHALHRAAIAAGDRDAAAHAAAHRTPGSPAAIEHPGFGRLLRGITDPAWIAAAQDSSPFPRDVWLPSTEVLLARSHGGTARGLTMAAKGGHNGEHHNHNDVGSFIVASDGVPVVVDAGRPTYTLQTFGPDRYDIWTMQSGWHNVPVIDGREQPPGAEFAASGVEASIGDDSVFSAELSGAYPGVGPWHRTVRLERAAGRVVVSDAWTPAARATSQIPVVERARNERDETHASTSGAGTRRTEVRLLLAGDVVRDGDAVAVTPLEGATPVRISWPAGVEASLVVRELDDPVLTSVWGAKLTRLDLDVTDRDAIAVTVELDQTNAEDTR</sequence>
<dbReference type="SUPFAM" id="SSF48230">
    <property type="entry name" value="Chondroitin AC/alginate lyase"/>
    <property type="match status" value="1"/>
</dbReference>
<dbReference type="Gene3D" id="1.50.10.100">
    <property type="entry name" value="Chondroitin AC/alginate lyase"/>
    <property type="match status" value="1"/>
</dbReference>